<dbReference type="GO" id="GO:0005524">
    <property type="term" value="F:ATP binding"/>
    <property type="evidence" value="ECO:0007669"/>
    <property type="project" value="UniProtKB-KW"/>
</dbReference>
<dbReference type="InterPro" id="IPR027417">
    <property type="entry name" value="P-loop_NTPase"/>
</dbReference>
<dbReference type="InterPro" id="IPR050086">
    <property type="entry name" value="MetN_ABC_transporter-like"/>
</dbReference>
<evidence type="ECO:0000313" key="10">
    <source>
        <dbReference type="Proteomes" id="UP001177120"/>
    </source>
</evidence>
<keyword evidence="7" id="KW-0472">Membrane</keyword>
<dbReference type="SMART" id="SM00382">
    <property type="entry name" value="AAA"/>
    <property type="match status" value="1"/>
</dbReference>
<dbReference type="PANTHER" id="PTHR43166:SF30">
    <property type="entry name" value="METHIONINE IMPORT ATP-BINDING PROTEIN METN"/>
    <property type="match status" value="1"/>
</dbReference>
<dbReference type="InterPro" id="IPR041701">
    <property type="entry name" value="MetN_ABC"/>
</dbReference>
<keyword evidence="10" id="KW-1185">Reference proteome</keyword>
<dbReference type="PROSITE" id="PS50893">
    <property type="entry name" value="ABC_TRANSPORTER_2"/>
    <property type="match status" value="1"/>
</dbReference>
<name>A0ABS2WKF4_9BACL</name>
<evidence type="ECO:0000256" key="5">
    <source>
        <dbReference type="ARBA" id="ARBA00022967"/>
    </source>
</evidence>
<keyword evidence="3" id="KW-0547">Nucleotide-binding</keyword>
<dbReference type="Proteomes" id="UP001177120">
    <property type="component" value="Unassembled WGS sequence"/>
</dbReference>
<dbReference type="PROSITE" id="PS00211">
    <property type="entry name" value="ABC_TRANSPORTER_1"/>
    <property type="match status" value="1"/>
</dbReference>
<keyword evidence="2" id="KW-1003">Cell membrane</keyword>
<evidence type="ECO:0000256" key="1">
    <source>
        <dbReference type="ARBA" id="ARBA00022448"/>
    </source>
</evidence>
<dbReference type="Gene3D" id="3.40.50.300">
    <property type="entry name" value="P-loop containing nucleotide triphosphate hydrolases"/>
    <property type="match status" value="1"/>
</dbReference>
<dbReference type="InterPro" id="IPR003439">
    <property type="entry name" value="ABC_transporter-like_ATP-bd"/>
</dbReference>
<accession>A0ABS2WKF4</accession>
<evidence type="ECO:0000256" key="4">
    <source>
        <dbReference type="ARBA" id="ARBA00022840"/>
    </source>
</evidence>
<evidence type="ECO:0000256" key="2">
    <source>
        <dbReference type="ARBA" id="ARBA00022475"/>
    </source>
</evidence>
<proteinExistence type="predicted"/>
<dbReference type="CDD" id="cd03258">
    <property type="entry name" value="ABC_MetN_methionine_transporter"/>
    <property type="match status" value="1"/>
</dbReference>
<evidence type="ECO:0000256" key="7">
    <source>
        <dbReference type="ARBA" id="ARBA00023136"/>
    </source>
</evidence>
<keyword evidence="1" id="KW-0813">Transport</keyword>
<evidence type="ECO:0000313" key="9">
    <source>
        <dbReference type="EMBL" id="MBN2910042.1"/>
    </source>
</evidence>
<feature type="domain" description="ABC transporter" evidence="8">
    <location>
        <begin position="2"/>
        <end position="241"/>
    </location>
</feature>
<evidence type="ECO:0000256" key="6">
    <source>
        <dbReference type="ARBA" id="ARBA00022970"/>
    </source>
</evidence>
<keyword evidence="6" id="KW-0029">Amino-acid transport</keyword>
<keyword evidence="5" id="KW-1278">Translocase</keyword>
<dbReference type="InterPro" id="IPR017871">
    <property type="entry name" value="ABC_transporter-like_CS"/>
</dbReference>
<reference evidence="9" key="1">
    <citation type="journal article" date="2024" name="Int. J. Syst. Evol. Microbiol.">
        <title>Polycladomyces zharkentensis sp. nov., a novel thermophilic cellulose- and starch-degrading member of the Bacillota from a geothermal aquifer in Kazakhstan.</title>
        <authorList>
            <person name="Mashzhan A."/>
            <person name="Kistaubayeva A."/>
            <person name="Javier-Lopez R."/>
            <person name="Bissenova U."/>
            <person name="Bissenbay A."/>
            <person name="Birkeland N.K."/>
        </authorList>
    </citation>
    <scope>NUCLEOTIDE SEQUENCE</scope>
    <source>
        <strain evidence="9">ZKZ2T</strain>
    </source>
</reference>
<dbReference type="Pfam" id="PF00005">
    <property type="entry name" value="ABC_tran"/>
    <property type="match status" value="1"/>
</dbReference>
<evidence type="ECO:0000259" key="8">
    <source>
        <dbReference type="PROSITE" id="PS50893"/>
    </source>
</evidence>
<dbReference type="SUPFAM" id="SSF52540">
    <property type="entry name" value="P-loop containing nucleoside triphosphate hydrolases"/>
    <property type="match status" value="1"/>
</dbReference>
<dbReference type="PANTHER" id="PTHR43166">
    <property type="entry name" value="AMINO ACID IMPORT ATP-BINDING PROTEIN"/>
    <property type="match status" value="1"/>
</dbReference>
<organism evidence="9 10">
    <name type="scientific">Polycladomyces zharkentensis</name>
    <dbReference type="NCBI Taxonomy" id="2807616"/>
    <lineage>
        <taxon>Bacteria</taxon>
        <taxon>Bacillati</taxon>
        <taxon>Bacillota</taxon>
        <taxon>Bacilli</taxon>
        <taxon>Bacillales</taxon>
        <taxon>Thermoactinomycetaceae</taxon>
        <taxon>Polycladomyces</taxon>
    </lineage>
</organism>
<evidence type="ECO:0000256" key="3">
    <source>
        <dbReference type="ARBA" id="ARBA00022741"/>
    </source>
</evidence>
<comment type="caution">
    <text evidence="9">The sequence shown here is derived from an EMBL/GenBank/DDBJ whole genome shotgun (WGS) entry which is preliminary data.</text>
</comment>
<sequence length="256" mass="28353">MIKLENVSKIYQTANGPFQAVAPVHLSIEKGDIFGIIGSSGAGKSTLLRMVNLLERPTSGKVFVDGQELTSLSPKELRLARRSIGMIFQQFHLFSNRTAAENVEFALEISKLSKMERRKRVKELLHLVGLEDKASVYPSQLSGGQKQRIAIARALANRPKVLLCDEPTSALDLQTTRSVLSLLRKINQAYQVTILLVTHEIEVVREICDKVAVLENGHLVEVLNLSDPPVSVKSHIARLLFESRSERDLSTGVAHV</sequence>
<keyword evidence="4 9" id="KW-0067">ATP-binding</keyword>
<dbReference type="EMBL" id="JAFHAP010000009">
    <property type="protein sequence ID" value="MBN2910042.1"/>
    <property type="molecule type" value="Genomic_DNA"/>
</dbReference>
<dbReference type="InterPro" id="IPR003593">
    <property type="entry name" value="AAA+_ATPase"/>
</dbReference>
<dbReference type="RefSeq" id="WP_205495614.1">
    <property type="nucleotide sequence ID" value="NZ_JAFHAP010000009.1"/>
</dbReference>
<protein>
    <submittedName>
        <fullName evidence="9">ATP-binding cassette domain-containing protein</fullName>
    </submittedName>
</protein>
<gene>
    <name evidence="9" type="ORF">JQC72_11065</name>
</gene>